<reference evidence="1" key="2">
    <citation type="journal article" date="2015" name="Data Brief">
        <title>Shoot transcriptome of the giant reed, Arundo donax.</title>
        <authorList>
            <person name="Barrero R.A."/>
            <person name="Guerrero F.D."/>
            <person name="Moolhuijzen P."/>
            <person name="Goolsby J.A."/>
            <person name="Tidwell J."/>
            <person name="Bellgard S.E."/>
            <person name="Bellgard M.I."/>
        </authorList>
    </citation>
    <scope>NUCLEOTIDE SEQUENCE</scope>
    <source>
        <tissue evidence="1">Shoot tissue taken approximately 20 cm above the soil surface</tissue>
    </source>
</reference>
<name>A0A0A8YWF7_ARUDO</name>
<protein>
    <submittedName>
        <fullName evidence="1">Uncharacterized protein</fullName>
    </submittedName>
</protein>
<evidence type="ECO:0000313" key="1">
    <source>
        <dbReference type="EMBL" id="JAD26937.1"/>
    </source>
</evidence>
<dbReference type="AlphaFoldDB" id="A0A0A8YWF7"/>
<reference evidence="1" key="1">
    <citation type="submission" date="2014-09" db="EMBL/GenBank/DDBJ databases">
        <authorList>
            <person name="Magalhaes I.L.F."/>
            <person name="Oliveira U."/>
            <person name="Santos F.R."/>
            <person name="Vidigal T.H.D.A."/>
            <person name="Brescovit A.D."/>
            <person name="Santos A.J."/>
        </authorList>
    </citation>
    <scope>NUCLEOTIDE SEQUENCE</scope>
    <source>
        <tissue evidence="1">Shoot tissue taken approximately 20 cm above the soil surface</tissue>
    </source>
</reference>
<sequence>MAHYFKFIYVKVKEMVRFKALFPSEN</sequence>
<organism evidence="1">
    <name type="scientific">Arundo donax</name>
    <name type="common">Giant reed</name>
    <name type="synonym">Donax arundinaceus</name>
    <dbReference type="NCBI Taxonomy" id="35708"/>
    <lineage>
        <taxon>Eukaryota</taxon>
        <taxon>Viridiplantae</taxon>
        <taxon>Streptophyta</taxon>
        <taxon>Embryophyta</taxon>
        <taxon>Tracheophyta</taxon>
        <taxon>Spermatophyta</taxon>
        <taxon>Magnoliopsida</taxon>
        <taxon>Liliopsida</taxon>
        <taxon>Poales</taxon>
        <taxon>Poaceae</taxon>
        <taxon>PACMAD clade</taxon>
        <taxon>Arundinoideae</taxon>
        <taxon>Arundineae</taxon>
        <taxon>Arundo</taxon>
    </lineage>
</organism>
<dbReference type="EMBL" id="GBRH01270958">
    <property type="protein sequence ID" value="JAD26937.1"/>
    <property type="molecule type" value="Transcribed_RNA"/>
</dbReference>
<accession>A0A0A8YWF7</accession>
<proteinExistence type="predicted"/>